<dbReference type="PANTHER" id="PTHR43243">
    <property type="entry name" value="INNER MEMBRANE TRANSPORTER YGJI-RELATED"/>
    <property type="match status" value="1"/>
</dbReference>
<feature type="transmembrane region" description="Helical" evidence="2">
    <location>
        <begin position="378"/>
        <end position="402"/>
    </location>
</feature>
<feature type="region of interest" description="Disordered" evidence="1">
    <location>
        <begin position="610"/>
        <end position="636"/>
    </location>
</feature>
<feature type="compositionally biased region" description="Acidic residues" evidence="1">
    <location>
        <begin position="626"/>
        <end position="636"/>
    </location>
</feature>
<evidence type="ECO:0000256" key="2">
    <source>
        <dbReference type="SAM" id="Phobius"/>
    </source>
</evidence>
<name>A0A7I8VQN5_9ANNE</name>
<keyword evidence="5" id="KW-1185">Reference proteome</keyword>
<keyword evidence="2" id="KW-1133">Transmembrane helix</keyword>
<comment type="caution">
    <text evidence="4">The sequence shown here is derived from an EMBL/GenBank/DDBJ whole genome shotgun (WGS) entry which is preliminary data.</text>
</comment>
<dbReference type="GO" id="GO:0015171">
    <property type="term" value="F:amino acid transmembrane transporter activity"/>
    <property type="evidence" value="ECO:0007669"/>
    <property type="project" value="TreeGrafter"/>
</dbReference>
<keyword evidence="2" id="KW-0812">Transmembrane</keyword>
<proteinExistence type="predicted"/>
<feature type="transmembrane region" description="Helical" evidence="2">
    <location>
        <begin position="58"/>
        <end position="78"/>
    </location>
</feature>
<gene>
    <name evidence="4" type="ORF">DGYR_LOCUS6956</name>
</gene>
<feature type="transmembrane region" description="Helical" evidence="2">
    <location>
        <begin position="303"/>
        <end position="324"/>
    </location>
</feature>
<feature type="transmembrane region" description="Helical" evidence="2">
    <location>
        <begin position="257"/>
        <end position="281"/>
    </location>
</feature>
<protein>
    <submittedName>
        <fullName evidence="4">DgyrCDS7288</fullName>
    </submittedName>
</protein>
<dbReference type="EMBL" id="CAJFCJ010000009">
    <property type="protein sequence ID" value="CAD5118604.1"/>
    <property type="molecule type" value="Genomic_DNA"/>
</dbReference>
<dbReference type="Proteomes" id="UP000549394">
    <property type="component" value="Unassembled WGS sequence"/>
</dbReference>
<dbReference type="GO" id="GO:0005886">
    <property type="term" value="C:plasma membrane"/>
    <property type="evidence" value="ECO:0007669"/>
    <property type="project" value="TreeGrafter"/>
</dbReference>
<feature type="transmembrane region" description="Helical" evidence="2">
    <location>
        <begin position="160"/>
        <end position="177"/>
    </location>
</feature>
<dbReference type="PANTHER" id="PTHR43243:SF20">
    <property type="entry name" value="CATIONIC AMINO ACID TRANSPORTER 3"/>
    <property type="match status" value="1"/>
</dbReference>
<evidence type="ECO:0000313" key="4">
    <source>
        <dbReference type="EMBL" id="CAD5118604.1"/>
    </source>
</evidence>
<dbReference type="InterPro" id="IPR029485">
    <property type="entry name" value="CAT_C"/>
</dbReference>
<feature type="transmembrane region" description="Helical" evidence="2">
    <location>
        <begin position="476"/>
        <end position="498"/>
    </location>
</feature>
<feature type="transmembrane region" description="Helical" evidence="2">
    <location>
        <begin position="184"/>
        <end position="206"/>
    </location>
</feature>
<feature type="transmembrane region" description="Helical" evidence="2">
    <location>
        <begin position="571"/>
        <end position="589"/>
    </location>
</feature>
<reference evidence="4 5" key="1">
    <citation type="submission" date="2020-08" db="EMBL/GenBank/DDBJ databases">
        <authorList>
            <person name="Hejnol A."/>
        </authorList>
    </citation>
    <scope>NUCLEOTIDE SEQUENCE [LARGE SCALE GENOMIC DNA]</scope>
</reference>
<feature type="transmembrane region" description="Helical" evidence="2">
    <location>
        <begin position="226"/>
        <end position="245"/>
    </location>
</feature>
<evidence type="ECO:0000256" key="1">
    <source>
        <dbReference type="SAM" id="MobiDB-lite"/>
    </source>
</evidence>
<accession>A0A7I8VQN5</accession>
<organism evidence="4 5">
    <name type="scientific">Dimorphilus gyrociliatus</name>
    <dbReference type="NCBI Taxonomy" id="2664684"/>
    <lineage>
        <taxon>Eukaryota</taxon>
        <taxon>Metazoa</taxon>
        <taxon>Spiralia</taxon>
        <taxon>Lophotrochozoa</taxon>
        <taxon>Annelida</taxon>
        <taxon>Polychaeta</taxon>
        <taxon>Polychaeta incertae sedis</taxon>
        <taxon>Dinophilidae</taxon>
        <taxon>Dimorphilus</taxon>
    </lineage>
</organism>
<evidence type="ECO:0000313" key="5">
    <source>
        <dbReference type="Proteomes" id="UP000549394"/>
    </source>
</evidence>
<feature type="transmembrane region" description="Helical" evidence="2">
    <location>
        <begin position="353"/>
        <end position="372"/>
    </location>
</feature>
<feature type="transmembrane region" description="Helical" evidence="2">
    <location>
        <begin position="548"/>
        <end position="565"/>
    </location>
</feature>
<dbReference type="AlphaFoldDB" id="A0A7I8VQN5"/>
<feature type="domain" description="Cationic amino acid transporter C-terminal" evidence="3">
    <location>
        <begin position="545"/>
        <end position="594"/>
    </location>
</feature>
<keyword evidence="2" id="KW-0472">Membrane</keyword>
<sequence>MPSLLHKLFRTQRNPLSGQTSPTAPNWIDVSYIGLKYTFGLAIYIVSCAIVQKISGSAFILSICLATLLATLLAINFIEIRTRSSSFVGTAYEYVYRTIGELPAFIVGWSTILQHTAVASLLARSISQNFDFLIGSPILNFTITTFHSNGDRHLGDRPDFLALGILLIVGSLLVAGVKQPKLALLIVNCAAFLLLTFVCVVALFHLDWNIWKKHFFLDGFGGVLEGTSSSMILFVGIIPMSSSINPTLSSSRSTFPLALFSKLFVSLLSFGAIALTFSLLADPDIYLTETVLPEGFALRHMSWIRYIFCFLAVIYCTILLRIYIRFGSKLLTKMSSHGLCFNIFKFQDGRTNAFVFSTIFICVIGCVLTGVFETIHLIQLASFNFLFCQSICVIGLLCLKYYPVESFSLPPRRLTTHNGKIYGSVDSETTPEQNEEGDIDRVVEDYLTEQSQRRFCSLGLAVHLSSFASAASFKRVVFSSAMFIIVSFVGCTILTIFYSKLAAGNGFLIFTLCVLLLVLFGFMGTIATQSQAEEGLCYNSSYIIKAPLTPWLNLLTLELIVILLVRFRALYWIFCSVWILIGLIIYAFYGYRNSEEASRVSIVDEEEQLLQATPSEPPSEVINSTSDDEELLIPDD</sequence>
<dbReference type="Pfam" id="PF13906">
    <property type="entry name" value="AA_permease_C"/>
    <property type="match status" value="1"/>
</dbReference>
<dbReference type="OrthoDB" id="3900342at2759"/>
<dbReference type="Gene3D" id="1.20.1740.10">
    <property type="entry name" value="Amino acid/polyamine transporter I"/>
    <property type="match status" value="1"/>
</dbReference>
<feature type="transmembrane region" description="Helical" evidence="2">
    <location>
        <begin position="504"/>
        <end position="527"/>
    </location>
</feature>
<feature type="transmembrane region" description="Helical" evidence="2">
    <location>
        <begin position="30"/>
        <end position="51"/>
    </location>
</feature>
<evidence type="ECO:0000259" key="3">
    <source>
        <dbReference type="Pfam" id="PF13906"/>
    </source>
</evidence>